<dbReference type="SMART" id="SM00332">
    <property type="entry name" value="PP2Cc"/>
    <property type="match status" value="1"/>
</dbReference>
<evidence type="ECO:0000313" key="2">
    <source>
        <dbReference type="EMBL" id="KNC31282.1"/>
    </source>
</evidence>
<gene>
    <name evidence="2" type="ORF">FF38_14280</name>
</gene>
<dbReference type="FunFam" id="3.60.40.10:FF:000165">
    <property type="entry name" value="protein phosphatase 1F"/>
    <property type="match status" value="1"/>
</dbReference>
<dbReference type="GO" id="GO:0004722">
    <property type="term" value="F:protein serine/threonine phosphatase activity"/>
    <property type="evidence" value="ECO:0007669"/>
    <property type="project" value="InterPro"/>
</dbReference>
<sequence>MASTLSEKIESKNDMTHTNSCCSNVAEKQCNHLKYFKEFLRDLTKDAVTNEGGGGDVVGSEGVNVSCNGGGSGGVELRPFILTRSNNESYAVAKDELSAEVIMCIWQWLVEKKCPEHFQVGVARFAEEEINKELKNKKLQEDLKATGGKQVDDTSDQAALDLLKLQKYIQQQLDKVLLRLCDNSKEDNLKNYADCSRETLYRCSESASSSHTPYVEAHVKNKPRKMEDRHICLPQFSNIYRLEKSLSFYGVFDGHSGSLAATYAINQIPYRVAQQLNTIHNSSTLDSDCYRDALETSFLQADHNFCHKQLSSGTTAVCALLLKDGDENFKHLYVAWVGDSRCLLVSPTVHLQLVKPHKPDSADEKKRIESTETGGSVIFVQGQWRVNGIINVSRSIGDYTVKAVIAEPDIVDVPLQSSHDFLLLGSDGLWDHVNEKEIVDCVYKSLADDEQCLEDIPKHLIELAKKGDSQDNITVVLVLLKERQKIKEHFTKILNKSS</sequence>
<dbReference type="EMBL" id="JRES01000438">
    <property type="protein sequence ID" value="KNC31282.1"/>
    <property type="molecule type" value="Genomic_DNA"/>
</dbReference>
<proteinExistence type="predicted"/>
<dbReference type="Pfam" id="PF00481">
    <property type="entry name" value="PP2C"/>
    <property type="match status" value="1"/>
</dbReference>
<reference evidence="2 3" key="1">
    <citation type="journal article" date="2015" name="Nat. Commun.">
        <title>Lucilia cuprina genome unlocks parasitic fly biology to underpin future interventions.</title>
        <authorList>
            <person name="Anstead C.A."/>
            <person name="Korhonen P.K."/>
            <person name="Young N.D."/>
            <person name="Hall R.S."/>
            <person name="Jex A.R."/>
            <person name="Murali S.C."/>
            <person name="Hughes D.S."/>
            <person name="Lee S.F."/>
            <person name="Perry T."/>
            <person name="Stroehlein A.J."/>
            <person name="Ansell B.R."/>
            <person name="Breugelmans B."/>
            <person name="Hofmann A."/>
            <person name="Qu J."/>
            <person name="Dugan S."/>
            <person name="Lee S.L."/>
            <person name="Chao H."/>
            <person name="Dinh H."/>
            <person name="Han Y."/>
            <person name="Doddapaneni H.V."/>
            <person name="Worley K.C."/>
            <person name="Muzny D.M."/>
            <person name="Ioannidis P."/>
            <person name="Waterhouse R.M."/>
            <person name="Zdobnov E.M."/>
            <person name="James P.J."/>
            <person name="Bagnall N.H."/>
            <person name="Kotze A.C."/>
            <person name="Gibbs R.A."/>
            <person name="Richards S."/>
            <person name="Batterham P."/>
            <person name="Gasser R.B."/>
        </authorList>
    </citation>
    <scope>NUCLEOTIDE SEQUENCE [LARGE SCALE GENOMIC DNA]</scope>
    <source>
        <strain evidence="2 3">LS</strain>
        <tissue evidence="2">Full body</tissue>
    </source>
</reference>
<evidence type="ECO:0000313" key="3">
    <source>
        <dbReference type="Proteomes" id="UP000037069"/>
    </source>
</evidence>
<dbReference type="OMA" id="IHAQGQW"/>
<keyword evidence="3" id="KW-1185">Reference proteome</keyword>
<dbReference type="PROSITE" id="PS51746">
    <property type="entry name" value="PPM_2"/>
    <property type="match status" value="1"/>
</dbReference>
<dbReference type="InterPro" id="IPR015655">
    <property type="entry name" value="PP2C"/>
</dbReference>
<comment type="caution">
    <text evidence="2">The sequence shown here is derived from an EMBL/GenBank/DDBJ whole genome shotgun (WGS) entry which is preliminary data.</text>
</comment>
<name>A0A0L0CGE0_LUCCU</name>
<dbReference type="AlphaFoldDB" id="A0A0L0CGE0"/>
<dbReference type="STRING" id="7375.A0A0L0CGE0"/>
<organism evidence="2 3">
    <name type="scientific">Lucilia cuprina</name>
    <name type="common">Green bottle fly</name>
    <name type="synonym">Australian sheep blowfly</name>
    <dbReference type="NCBI Taxonomy" id="7375"/>
    <lineage>
        <taxon>Eukaryota</taxon>
        <taxon>Metazoa</taxon>
        <taxon>Ecdysozoa</taxon>
        <taxon>Arthropoda</taxon>
        <taxon>Hexapoda</taxon>
        <taxon>Insecta</taxon>
        <taxon>Pterygota</taxon>
        <taxon>Neoptera</taxon>
        <taxon>Endopterygota</taxon>
        <taxon>Diptera</taxon>
        <taxon>Brachycera</taxon>
        <taxon>Muscomorpha</taxon>
        <taxon>Oestroidea</taxon>
        <taxon>Calliphoridae</taxon>
        <taxon>Luciliinae</taxon>
        <taxon>Lucilia</taxon>
    </lineage>
</organism>
<accession>A0A0L0CGE0</accession>
<dbReference type="SUPFAM" id="SSF81606">
    <property type="entry name" value="PP2C-like"/>
    <property type="match status" value="1"/>
</dbReference>
<dbReference type="Proteomes" id="UP000037069">
    <property type="component" value="Unassembled WGS sequence"/>
</dbReference>
<dbReference type="PANTHER" id="PTHR47992">
    <property type="entry name" value="PROTEIN PHOSPHATASE"/>
    <property type="match status" value="1"/>
</dbReference>
<dbReference type="Gene3D" id="3.60.40.10">
    <property type="entry name" value="PPM-type phosphatase domain"/>
    <property type="match status" value="1"/>
</dbReference>
<protein>
    <recommendedName>
        <fullName evidence="1">PPM-type phosphatase domain-containing protein</fullName>
    </recommendedName>
</protein>
<evidence type="ECO:0000259" key="1">
    <source>
        <dbReference type="PROSITE" id="PS51746"/>
    </source>
</evidence>
<feature type="domain" description="PPM-type phosphatase" evidence="1">
    <location>
        <begin position="206"/>
        <end position="480"/>
    </location>
</feature>
<dbReference type="InterPro" id="IPR001932">
    <property type="entry name" value="PPM-type_phosphatase-like_dom"/>
</dbReference>
<dbReference type="CDD" id="cd00143">
    <property type="entry name" value="PP2Cc"/>
    <property type="match status" value="1"/>
</dbReference>
<dbReference type="InterPro" id="IPR036457">
    <property type="entry name" value="PPM-type-like_dom_sf"/>
</dbReference>
<dbReference type="OrthoDB" id="416093at2759"/>